<dbReference type="GO" id="GO:0016787">
    <property type="term" value="F:hydrolase activity"/>
    <property type="evidence" value="ECO:0007669"/>
    <property type="project" value="UniProtKB-KW"/>
</dbReference>
<dbReference type="CDD" id="cd03112">
    <property type="entry name" value="CobW-like"/>
    <property type="match status" value="1"/>
</dbReference>
<dbReference type="OrthoDB" id="9808822at2"/>
<organism evidence="8 9">
    <name type="scientific">Phyllobacterium myrsinacearum</name>
    <dbReference type="NCBI Taxonomy" id="28101"/>
    <lineage>
        <taxon>Bacteria</taxon>
        <taxon>Pseudomonadati</taxon>
        <taxon>Pseudomonadota</taxon>
        <taxon>Alphaproteobacteria</taxon>
        <taxon>Hyphomicrobiales</taxon>
        <taxon>Phyllobacteriaceae</taxon>
        <taxon>Phyllobacterium</taxon>
    </lineage>
</organism>
<evidence type="ECO:0000256" key="6">
    <source>
        <dbReference type="ARBA" id="ARBA00049117"/>
    </source>
</evidence>
<dbReference type="AlphaFoldDB" id="A0A2S9JQ43"/>
<dbReference type="GO" id="GO:0000166">
    <property type="term" value="F:nucleotide binding"/>
    <property type="evidence" value="ECO:0007669"/>
    <property type="project" value="UniProtKB-KW"/>
</dbReference>
<gene>
    <name evidence="8" type="ORF">C5750_09040</name>
</gene>
<keyword evidence="3" id="KW-0143">Chaperone</keyword>
<dbReference type="RefSeq" id="WP_105733530.1">
    <property type="nucleotide sequence ID" value="NZ_PVBT01000002.1"/>
</dbReference>
<dbReference type="SUPFAM" id="SSF52540">
    <property type="entry name" value="P-loop containing nucleoside triphosphate hydrolases"/>
    <property type="match status" value="1"/>
</dbReference>
<dbReference type="EMBL" id="PVBT01000002">
    <property type="protein sequence ID" value="PRD55301.1"/>
    <property type="molecule type" value="Genomic_DNA"/>
</dbReference>
<dbReference type="InterPro" id="IPR011629">
    <property type="entry name" value="CobW-like_C"/>
</dbReference>
<dbReference type="InterPro" id="IPR036627">
    <property type="entry name" value="CobW-likC_sf"/>
</dbReference>
<dbReference type="PANTHER" id="PTHR13748:SF62">
    <property type="entry name" value="COBW DOMAIN-CONTAINING PROTEIN"/>
    <property type="match status" value="1"/>
</dbReference>
<dbReference type="Proteomes" id="UP000238563">
    <property type="component" value="Unassembled WGS sequence"/>
</dbReference>
<dbReference type="Gene3D" id="3.30.1220.10">
    <property type="entry name" value="CobW-like, C-terminal domain"/>
    <property type="match status" value="1"/>
</dbReference>
<dbReference type="GO" id="GO:0005737">
    <property type="term" value="C:cytoplasm"/>
    <property type="evidence" value="ECO:0007669"/>
    <property type="project" value="TreeGrafter"/>
</dbReference>
<comment type="similarity">
    <text evidence="4">Belongs to the SIMIBI class G3E GTPase family. ZNG1 subfamily.</text>
</comment>
<evidence type="ECO:0000256" key="3">
    <source>
        <dbReference type="ARBA" id="ARBA00023186"/>
    </source>
</evidence>
<dbReference type="Pfam" id="PF02492">
    <property type="entry name" value="cobW"/>
    <property type="match status" value="1"/>
</dbReference>
<evidence type="ECO:0000313" key="8">
    <source>
        <dbReference type="EMBL" id="PRD55301.1"/>
    </source>
</evidence>
<dbReference type="InterPro" id="IPR003495">
    <property type="entry name" value="CobW/HypB/UreG_nucleotide-bd"/>
</dbReference>
<comment type="caution">
    <text evidence="8">The sequence shown here is derived from an EMBL/GenBank/DDBJ whole genome shotgun (WGS) entry which is preliminary data.</text>
</comment>
<accession>A0A2S9JQ43</accession>
<dbReference type="Gene3D" id="3.40.50.300">
    <property type="entry name" value="P-loop containing nucleotide triphosphate hydrolases"/>
    <property type="match status" value="1"/>
</dbReference>
<keyword evidence="2" id="KW-0378">Hydrolase</keyword>
<evidence type="ECO:0000256" key="1">
    <source>
        <dbReference type="ARBA" id="ARBA00022741"/>
    </source>
</evidence>
<dbReference type="Pfam" id="PF07683">
    <property type="entry name" value="CobW_C"/>
    <property type="match status" value="1"/>
</dbReference>
<name>A0A2S9JQ43_9HYPH</name>
<comment type="catalytic activity">
    <reaction evidence="6">
        <text>GTP + H2O = GDP + phosphate + H(+)</text>
        <dbReference type="Rhea" id="RHEA:19669"/>
        <dbReference type="ChEBI" id="CHEBI:15377"/>
        <dbReference type="ChEBI" id="CHEBI:15378"/>
        <dbReference type="ChEBI" id="CHEBI:37565"/>
        <dbReference type="ChEBI" id="CHEBI:43474"/>
        <dbReference type="ChEBI" id="CHEBI:58189"/>
    </reaction>
    <physiologicalReaction direction="left-to-right" evidence="6">
        <dbReference type="Rhea" id="RHEA:19670"/>
    </physiologicalReaction>
</comment>
<evidence type="ECO:0000256" key="4">
    <source>
        <dbReference type="ARBA" id="ARBA00034320"/>
    </source>
</evidence>
<dbReference type="PANTHER" id="PTHR13748">
    <property type="entry name" value="COBW-RELATED"/>
    <property type="match status" value="1"/>
</dbReference>
<evidence type="ECO:0000256" key="2">
    <source>
        <dbReference type="ARBA" id="ARBA00022801"/>
    </source>
</evidence>
<evidence type="ECO:0000259" key="7">
    <source>
        <dbReference type="SMART" id="SM00833"/>
    </source>
</evidence>
<keyword evidence="9" id="KW-1185">Reference proteome</keyword>
<sequence length="310" mass="32765">MSIPVLVVTGFLGAGKTTLINTLLAQAQNRRISAIVNDFGAINIDADLIAGSADSVVGLQNGCICCTLQGDLLRTLKLVLSRPVRPDHILIEASGVADPRGITEALMDPILRDAVRLDAVVAVVDADEVASNPQRRQDDLWRAQVAAADFIALAKTAGLAPGEISGLRANLGAQNKAMIFDTGEETMPIDALFVTNRPLFAPAGSHGDGMPVDASRFAAVEWQSEEAIHAGAFQAVIQALSPMLIRAKGIVNFVEKPGNSFLLQMVGRRASLTRLSQSQPGCRLVLIGEAAIFDPAAVRGRLADMSKPPF</sequence>
<dbReference type="SUPFAM" id="SSF90002">
    <property type="entry name" value="Hypothetical protein YjiA, C-terminal domain"/>
    <property type="match status" value="1"/>
</dbReference>
<protein>
    <submittedName>
        <fullName evidence="8">GTP-binding protein</fullName>
    </submittedName>
</protein>
<dbReference type="InterPro" id="IPR051316">
    <property type="entry name" value="Zinc-reg_GTPase_activator"/>
</dbReference>
<keyword evidence="1" id="KW-0547">Nucleotide-binding</keyword>
<dbReference type="SMART" id="SM00833">
    <property type="entry name" value="CobW_C"/>
    <property type="match status" value="1"/>
</dbReference>
<feature type="domain" description="CobW C-terminal" evidence="7">
    <location>
        <begin position="217"/>
        <end position="306"/>
    </location>
</feature>
<proteinExistence type="inferred from homology"/>
<evidence type="ECO:0000256" key="5">
    <source>
        <dbReference type="ARBA" id="ARBA00045658"/>
    </source>
</evidence>
<evidence type="ECO:0000313" key="9">
    <source>
        <dbReference type="Proteomes" id="UP000238563"/>
    </source>
</evidence>
<comment type="function">
    <text evidence="5">Zinc chaperone that directly transfers zinc cofactor to target proteins, thereby activating them. Zinc is transferred from the CXCC motif in the GTPase domain to the zinc binding site in target proteins in a process requiring GTP hydrolysis.</text>
</comment>
<reference evidence="8 9" key="1">
    <citation type="submission" date="2018-02" db="EMBL/GenBank/DDBJ databases">
        <title>The draft genome of Phyllobacterium myrsinacearum DSM5892.</title>
        <authorList>
            <person name="Li L."/>
            <person name="Liu L."/>
            <person name="Zhang X."/>
            <person name="Wang T."/>
        </authorList>
    </citation>
    <scope>NUCLEOTIDE SEQUENCE [LARGE SCALE GENOMIC DNA]</scope>
    <source>
        <strain evidence="8 9">DSM 5892</strain>
    </source>
</reference>
<dbReference type="InterPro" id="IPR027417">
    <property type="entry name" value="P-loop_NTPase"/>
</dbReference>